<name>A0AAN9G0A1_9CAEN</name>
<dbReference type="GO" id="GO:0005096">
    <property type="term" value="F:GTPase activator activity"/>
    <property type="evidence" value="ECO:0007669"/>
    <property type="project" value="TreeGrafter"/>
</dbReference>
<evidence type="ECO:0000259" key="1">
    <source>
        <dbReference type="PROSITE" id="PS50086"/>
    </source>
</evidence>
<dbReference type="GO" id="GO:0031267">
    <property type="term" value="F:small GTPase binding"/>
    <property type="evidence" value="ECO:0007669"/>
    <property type="project" value="TreeGrafter"/>
</dbReference>
<keyword evidence="3" id="KW-1185">Reference proteome</keyword>
<accession>A0AAN9G0A1</accession>
<reference evidence="2 3" key="1">
    <citation type="submission" date="2024-02" db="EMBL/GenBank/DDBJ databases">
        <title>Chromosome-scale genome assembly of the rough periwinkle Littorina saxatilis.</title>
        <authorList>
            <person name="De Jode A."/>
            <person name="Faria R."/>
            <person name="Formenti G."/>
            <person name="Sims Y."/>
            <person name="Smith T.P."/>
            <person name="Tracey A."/>
            <person name="Wood J.M.D."/>
            <person name="Zagrodzka Z.B."/>
            <person name="Johannesson K."/>
            <person name="Butlin R.K."/>
            <person name="Leder E.H."/>
        </authorList>
    </citation>
    <scope>NUCLEOTIDE SEQUENCE [LARGE SCALE GENOMIC DNA]</scope>
    <source>
        <strain evidence="2">Snail1</strain>
        <tissue evidence="2">Muscle</tissue>
    </source>
</reference>
<dbReference type="AlphaFoldDB" id="A0AAN9G0A1"/>
<organism evidence="2 3">
    <name type="scientific">Littorina saxatilis</name>
    <dbReference type="NCBI Taxonomy" id="31220"/>
    <lineage>
        <taxon>Eukaryota</taxon>
        <taxon>Metazoa</taxon>
        <taxon>Spiralia</taxon>
        <taxon>Lophotrochozoa</taxon>
        <taxon>Mollusca</taxon>
        <taxon>Gastropoda</taxon>
        <taxon>Caenogastropoda</taxon>
        <taxon>Littorinimorpha</taxon>
        <taxon>Littorinoidea</taxon>
        <taxon>Littorinidae</taxon>
        <taxon>Littorina</taxon>
    </lineage>
</organism>
<dbReference type="Gene3D" id="1.10.8.270">
    <property type="entry name" value="putative rabgap domain of human tbc1 domain family member 14 like domains"/>
    <property type="match status" value="1"/>
</dbReference>
<comment type="caution">
    <text evidence="2">The sequence shown here is derived from an EMBL/GenBank/DDBJ whole genome shotgun (WGS) entry which is preliminary data.</text>
</comment>
<dbReference type="InterPro" id="IPR035969">
    <property type="entry name" value="Rab-GAP_TBC_sf"/>
</dbReference>
<dbReference type="Pfam" id="PF00566">
    <property type="entry name" value="RabGAP-TBC"/>
    <property type="match status" value="1"/>
</dbReference>
<dbReference type="SUPFAM" id="SSF47923">
    <property type="entry name" value="Ypt/Rab-GAP domain of gyp1p"/>
    <property type="match status" value="1"/>
</dbReference>
<proteinExistence type="predicted"/>
<dbReference type="InterPro" id="IPR050302">
    <property type="entry name" value="Rab_GAP_TBC_domain"/>
</dbReference>
<gene>
    <name evidence="2" type="ORF">V1264_009964</name>
</gene>
<dbReference type="PROSITE" id="PS50086">
    <property type="entry name" value="TBC_RABGAP"/>
    <property type="match status" value="1"/>
</dbReference>
<dbReference type="FunFam" id="1.10.8.270:FF:000016">
    <property type="entry name" value="TBC1 domain family member 2A"/>
    <property type="match status" value="1"/>
</dbReference>
<protein>
    <recommendedName>
        <fullName evidence="1">Rab-GAP TBC domain-containing protein</fullName>
    </recommendedName>
</protein>
<evidence type="ECO:0000313" key="2">
    <source>
        <dbReference type="EMBL" id="KAK7090122.1"/>
    </source>
</evidence>
<dbReference type="PANTHER" id="PTHR47219">
    <property type="entry name" value="RAB GTPASE-ACTIVATING PROTEIN 1-LIKE"/>
    <property type="match status" value="1"/>
</dbReference>
<feature type="domain" description="Rab-GAP TBC" evidence="1">
    <location>
        <begin position="72"/>
        <end position="223"/>
    </location>
</feature>
<evidence type="ECO:0000313" key="3">
    <source>
        <dbReference type="Proteomes" id="UP001374579"/>
    </source>
</evidence>
<dbReference type="PANTHER" id="PTHR47219:SF9">
    <property type="entry name" value="GTPASE ACTIVATING PROTEIN AND CENTROSOME-ASSOCIATED, ISOFORM B"/>
    <property type="match status" value="1"/>
</dbReference>
<sequence>MARPPGTEKFGHSKVDGYGFERPEDFDEKAYEEFMSTYFMVLARRASRWMPVVVGKEHVPKSAKLKRFCRKGIPGEHRPLVWMEVSGAADRMKEAPGLYKQLLGQKPATDVIESIRLDIHRTFPENIYFVDIRDPAGLQKPLKNVLTAFALHNPHIGYCQGLNFITGMLLLILRSEEKTFWLLDTLARSLLPGMMSTNLFIHSFLLMKIVETKSGFFAWVHFD</sequence>
<dbReference type="Proteomes" id="UP001374579">
    <property type="component" value="Unassembled WGS sequence"/>
</dbReference>
<dbReference type="EMBL" id="JBAMIC010000024">
    <property type="protein sequence ID" value="KAK7090122.1"/>
    <property type="molecule type" value="Genomic_DNA"/>
</dbReference>
<dbReference type="InterPro" id="IPR000195">
    <property type="entry name" value="Rab-GAP-TBC_dom"/>
</dbReference>
<dbReference type="SMART" id="SM00164">
    <property type="entry name" value="TBC"/>
    <property type="match status" value="1"/>
</dbReference>